<dbReference type="Gene3D" id="1.50.10.10">
    <property type="match status" value="1"/>
</dbReference>
<feature type="chain" id="PRO_5021248379" evidence="2">
    <location>
        <begin position="22"/>
        <end position="1137"/>
    </location>
</feature>
<organism evidence="3 4">
    <name type="scientific">Duganella callida</name>
    <dbReference type="NCBI Taxonomy" id="2561932"/>
    <lineage>
        <taxon>Bacteria</taxon>
        <taxon>Pseudomonadati</taxon>
        <taxon>Pseudomonadota</taxon>
        <taxon>Betaproteobacteria</taxon>
        <taxon>Burkholderiales</taxon>
        <taxon>Oxalobacteraceae</taxon>
        <taxon>Telluria group</taxon>
        <taxon>Duganella</taxon>
    </lineage>
</organism>
<protein>
    <submittedName>
        <fullName evidence="3">DUF4450 domain-containing protein</fullName>
    </submittedName>
</protein>
<dbReference type="OrthoDB" id="8660908at2"/>
<evidence type="ECO:0000256" key="1">
    <source>
        <dbReference type="SAM" id="MobiDB-lite"/>
    </source>
</evidence>
<dbReference type="EMBL" id="SPVG01000005">
    <property type="protein sequence ID" value="TFW31366.1"/>
    <property type="molecule type" value="Genomic_DNA"/>
</dbReference>
<dbReference type="AlphaFoldDB" id="A0A4Y9SX11"/>
<dbReference type="InterPro" id="IPR028028">
    <property type="entry name" value="DUF4450"/>
</dbReference>
<sequence length="1137" mass="124131">MKKRFLLLPLIVCLGLSLAQADDSPEIRNTTLRPNLQGRIAQPLRYHPEGADFVIRNGGEFFNRSLYGANDAFRVDGGDKPEFSLYLPGRDGNLRLGLRTEAGAIWLHNAADITTRYRPGELQYEIADPLLGPQGRLRVAAVAYAVTQGLGLQISGSNLPAGAELLIAFGPGNGQKGQRGGDIGSERVPISEFFQFSPDYARSTQYSVDAHGFVATARHATISATVNGGAQTAGANNVNPAGAGLARPGRSNGADAAGAAMYWRLADAGLWNKPAPLLASAVGDAPAVAIGTLPIGARTIDLALQVIAVQPPKAQAGMMPAPPSLLPRLAPTDLPRRFAEAREHVTQVRNRVRIDTPDPWLNAAMGALNVAADAVWDEEQHAIMHGAIAWRMKLLGWRGPYALDALGWHERARDNFDVWTERQDTSAIPASPPPADPKANLARNEPGLHSNGAMSKSHYDMNLVFIDALLRHLLWTGDLAYAREVWPVLERHLAWERRLFRREFGPDHLPLYDAYAAIWASDDVYYNGGGTTHASAYNAWHNEMAARIARLIGKDPAPYQREADAIRRAMRQQLWMPERGAFAEYRDLLGKQLLHPSYGLWSFYHTIDSKVPTAFEAARMAADLDTHLKAIPVGGPGVPADRPYHMLSESDWMPYAWSINNVVFGENLHTALAYWQAGRADTAFDITKGAVLASLYMGISPGNIGTLNYLDVYRREAQRDFADGVGIMSRTIIEGMFGVHPDALAGVLTLRPGLPAEWDHATLTHPDLTLSYRRNGKQDKWEVTQTGARFRHLVLELPARSAKVAQVRVDGKPVAWQSLAEAIGAPKLRIELPFSTQTRIEIAWRDVPLNAQLTGATEDGFNQVSQGDFSWWVADARAPKPEPTACTLSGPAWTNSGDAINAVPVDLKSWFNDSVTNIFKPGKYLSPRAPHVTLALPSQGIGAWAGHLNALPVIDDTGLRALGGILTLPNGLRFATPAGTGPNIVFTSQWDNYPHEVTIPLKGQAHRAFLLMAGSTNFMQSRIDNGEIIVSYTDGTQTRTALRNPDNWWPIEQDYFIDDYQFPLCGRLPVRVDLKTARVRVPDPATVKGAGRDVAGGAATVLELPLDSSRQLKTIILRTLANDVLIGLMGLTIDLGQ</sequence>
<evidence type="ECO:0000313" key="4">
    <source>
        <dbReference type="Proteomes" id="UP000297729"/>
    </source>
</evidence>
<dbReference type="InterPro" id="IPR008928">
    <property type="entry name" value="6-hairpin_glycosidase_sf"/>
</dbReference>
<evidence type="ECO:0000256" key="2">
    <source>
        <dbReference type="SAM" id="SignalP"/>
    </source>
</evidence>
<gene>
    <name evidence="3" type="ORF">E4L98_00275</name>
</gene>
<dbReference type="SUPFAM" id="SSF48208">
    <property type="entry name" value="Six-hairpin glycosidases"/>
    <property type="match status" value="1"/>
</dbReference>
<dbReference type="GO" id="GO:0005975">
    <property type="term" value="P:carbohydrate metabolic process"/>
    <property type="evidence" value="ECO:0007669"/>
    <property type="project" value="InterPro"/>
</dbReference>
<dbReference type="InterPro" id="IPR012341">
    <property type="entry name" value="6hp_glycosidase-like_sf"/>
</dbReference>
<accession>A0A4Y9SX11</accession>
<feature type="region of interest" description="Disordered" evidence="1">
    <location>
        <begin position="424"/>
        <end position="447"/>
    </location>
</feature>
<reference evidence="3 4" key="1">
    <citation type="submission" date="2019-03" db="EMBL/GenBank/DDBJ databases">
        <title>Draft Genome Sequence of Duganella callidus sp. nov., a Novel Duganella Species Isolated from Cultivated Soil.</title>
        <authorList>
            <person name="Raths R."/>
            <person name="Peta V."/>
            <person name="Bucking H."/>
        </authorList>
    </citation>
    <scope>NUCLEOTIDE SEQUENCE [LARGE SCALE GENOMIC DNA]</scope>
    <source>
        <strain evidence="3 4">DN04</strain>
    </source>
</reference>
<evidence type="ECO:0000313" key="3">
    <source>
        <dbReference type="EMBL" id="TFW31366.1"/>
    </source>
</evidence>
<name>A0A4Y9SX11_9BURK</name>
<proteinExistence type="predicted"/>
<dbReference type="Pfam" id="PF14614">
    <property type="entry name" value="DUF4450"/>
    <property type="match status" value="1"/>
</dbReference>
<dbReference type="Proteomes" id="UP000297729">
    <property type="component" value="Unassembled WGS sequence"/>
</dbReference>
<keyword evidence="2" id="KW-0732">Signal</keyword>
<feature type="signal peptide" evidence="2">
    <location>
        <begin position="1"/>
        <end position="21"/>
    </location>
</feature>
<dbReference type="RefSeq" id="WP_135199560.1">
    <property type="nucleotide sequence ID" value="NZ_SPVG01000005.1"/>
</dbReference>
<comment type="caution">
    <text evidence="3">The sequence shown here is derived from an EMBL/GenBank/DDBJ whole genome shotgun (WGS) entry which is preliminary data.</text>
</comment>
<keyword evidence="4" id="KW-1185">Reference proteome</keyword>